<dbReference type="GO" id="GO:0004674">
    <property type="term" value="F:protein serine/threonine kinase activity"/>
    <property type="evidence" value="ECO:0000318"/>
    <property type="project" value="GO_Central"/>
</dbReference>
<dbReference type="Gene3D" id="1.10.510.10">
    <property type="entry name" value="Transferase(Phosphotransferase) domain 1"/>
    <property type="match status" value="1"/>
</dbReference>
<dbReference type="GO" id="GO:0005524">
    <property type="term" value="F:ATP binding"/>
    <property type="evidence" value="ECO:0007669"/>
    <property type="project" value="UniProtKB-KW"/>
</dbReference>
<dbReference type="eggNOG" id="KOG0584">
    <property type="taxonomic scope" value="Eukaryota"/>
</dbReference>
<gene>
    <name evidence="10 12" type="primary">WNK8</name>
    <name evidence="11" type="ORF">GLYMA_20G066900</name>
</gene>
<proteinExistence type="evidence at transcript level"/>
<dbReference type="GO" id="GO:0005737">
    <property type="term" value="C:cytoplasm"/>
    <property type="evidence" value="ECO:0000318"/>
    <property type="project" value="GO_Central"/>
</dbReference>
<evidence type="ECO:0000313" key="10">
    <source>
        <dbReference type="EMBL" id="ACN87284.1"/>
    </source>
</evidence>
<comment type="catalytic activity">
    <reaction evidence="8">
        <text>L-seryl-[protein] + ATP = O-phospho-L-seryl-[protein] + ADP + H(+)</text>
        <dbReference type="Rhea" id="RHEA:17989"/>
        <dbReference type="Rhea" id="RHEA-COMP:9863"/>
        <dbReference type="Rhea" id="RHEA-COMP:11604"/>
        <dbReference type="ChEBI" id="CHEBI:15378"/>
        <dbReference type="ChEBI" id="CHEBI:29999"/>
        <dbReference type="ChEBI" id="CHEBI:30616"/>
        <dbReference type="ChEBI" id="CHEBI:83421"/>
        <dbReference type="ChEBI" id="CHEBI:456216"/>
        <dbReference type="EC" id="2.7.11.1"/>
    </reaction>
</comment>
<dbReference type="Gene3D" id="3.30.200.20">
    <property type="entry name" value="Phosphorylase Kinase, domain 1"/>
    <property type="match status" value="1"/>
</dbReference>
<dbReference type="EC" id="2.7.11.1" evidence="1"/>
<dbReference type="EMBL" id="CM000853">
    <property type="protein sequence ID" value="KRG90091.1"/>
    <property type="molecule type" value="Genomic_DNA"/>
</dbReference>
<evidence type="ECO:0000256" key="5">
    <source>
        <dbReference type="ARBA" id="ARBA00022777"/>
    </source>
</evidence>
<dbReference type="Gramene" id="KRG90091">
    <property type="protein sequence ID" value="KRG90091"/>
    <property type="gene ID" value="GLYMA_20G066900"/>
</dbReference>
<keyword evidence="4" id="KW-0547">Nucleotide-binding</keyword>
<dbReference type="PROSITE" id="PS00108">
    <property type="entry name" value="PROTEIN_KINASE_ST"/>
    <property type="match status" value="1"/>
</dbReference>
<dbReference type="EMBL" id="FJ795038">
    <property type="protein sequence ID" value="ACN87284.1"/>
    <property type="molecule type" value="mRNA"/>
</dbReference>
<dbReference type="Pfam" id="PF12202">
    <property type="entry name" value="OSR1_C"/>
    <property type="match status" value="1"/>
</dbReference>
<evidence type="ECO:0000256" key="2">
    <source>
        <dbReference type="ARBA" id="ARBA00022527"/>
    </source>
</evidence>
<dbReference type="InterPro" id="IPR024678">
    <property type="entry name" value="Kinase_OSR1/WNK_CCT"/>
</dbReference>
<keyword evidence="6" id="KW-0067">ATP-binding</keyword>
<evidence type="ECO:0000256" key="6">
    <source>
        <dbReference type="ARBA" id="ARBA00022840"/>
    </source>
</evidence>
<dbReference type="Proteomes" id="UP000008827">
    <property type="component" value="Chromosome 20"/>
</dbReference>
<dbReference type="FunFam" id="3.30.200.20:FF:000075">
    <property type="entry name" value="Probable serine/threonine-protein kinase WNK1"/>
    <property type="match status" value="1"/>
</dbReference>
<evidence type="ECO:0000313" key="11">
    <source>
        <dbReference type="EMBL" id="KRG90091.1"/>
    </source>
</evidence>
<dbReference type="SUPFAM" id="SSF56112">
    <property type="entry name" value="Protein kinase-like (PK-like)"/>
    <property type="match status" value="1"/>
</dbReference>
<sequence>MATFHVVEKDPTSRYARYDELLGKGAFKTVYKAFDEVDGIEVAWNRIGVEDVVQTPQQLGKLYSEVHLLKSLKHDNVIKLYNSWVDDTAGTINMITELFTSGSLRQYRKKHKNVDMKAIKNWARQILRGLCFLHSQSPPIVHRDLKCDNIFVNGNSGLVKIGDLGLAIVMQQPTARSVIGTPEFMAPELYEEEYNELVDIYSFGMCILEMVTCEYPYSECKNPAQIYKKVTSGIKPAALAKVNDPEVKQFIEKCLVPASMRLSASELLKDPFLATENTKEINHDTLQLPNPHIKLVNLPKCEPHPMEIDSYSRRTSPGSSMGRIEETSQVSFFDLVRMTDNNKLMLRGEKNAESTISLTLRIPDACGGARNIHFPFYMDSDTAISIAEEMVEHLELTNEDVSVIAELINDMIAKLVPNSKPLCEKLSSETNLLYRPSSEVQNGEQFNCHWPLQSSDYDMKAMYKDLVHSRPVDGDDQEKQESVMSDISAACGITIASDSKVVEPDIFIFDEFWEGFFNSTSDIRFCGQEDGHKNQSENSVGSLINSCCCPFKNFDMSSICSLTLADKDPSEGLRLDIEAIDTYFDRRFLELEMMRQEAIKSAKRRRHYEEEHTCYVMH</sequence>
<dbReference type="PaxDb" id="3847-GLYMA20G16430.3"/>
<dbReference type="InterPro" id="IPR008271">
    <property type="entry name" value="Ser/Thr_kinase_AS"/>
</dbReference>
<dbReference type="STRING" id="3847.C0M0P9"/>
<dbReference type="InterPro" id="IPR050588">
    <property type="entry name" value="WNK_Ser-Thr_kinase"/>
</dbReference>
<evidence type="ECO:0000256" key="4">
    <source>
        <dbReference type="ARBA" id="ARBA00022741"/>
    </source>
</evidence>
<dbReference type="PANTHER" id="PTHR13902">
    <property type="entry name" value="SERINE/THREONINE-PROTEIN KINASE WNK WITH NO LYSINE -RELATED"/>
    <property type="match status" value="1"/>
</dbReference>
<feature type="domain" description="Protein kinase" evidence="9">
    <location>
        <begin position="16"/>
        <end position="273"/>
    </location>
</feature>
<protein>
    <recommendedName>
        <fullName evidence="1">non-specific serine/threonine protein kinase</fullName>
        <ecNumber evidence="1">2.7.11.1</ecNumber>
    </recommendedName>
</protein>
<dbReference type="Pfam" id="PF00069">
    <property type="entry name" value="Pkinase"/>
    <property type="match status" value="1"/>
</dbReference>
<dbReference type="OrthoDB" id="4062651at2759"/>
<dbReference type="GO" id="GO:0035556">
    <property type="term" value="P:intracellular signal transduction"/>
    <property type="evidence" value="ECO:0000318"/>
    <property type="project" value="GO_Central"/>
</dbReference>
<accession>C0M0P9</accession>
<evidence type="ECO:0000313" key="13">
    <source>
        <dbReference type="Proteomes" id="UP000008827"/>
    </source>
</evidence>
<evidence type="ECO:0000259" key="9">
    <source>
        <dbReference type="PROSITE" id="PS50011"/>
    </source>
</evidence>
<dbReference type="PROSITE" id="PS50011">
    <property type="entry name" value="PROTEIN_KINASE_DOM"/>
    <property type="match status" value="1"/>
</dbReference>
<dbReference type="InterPro" id="IPR011009">
    <property type="entry name" value="Kinase-like_dom_sf"/>
</dbReference>
<evidence type="ECO:0000256" key="1">
    <source>
        <dbReference type="ARBA" id="ARBA00012513"/>
    </source>
</evidence>
<dbReference type="FunFam" id="1.10.510.10:FF:000046">
    <property type="entry name" value="probable serine/threonine-protein kinase WNK9"/>
    <property type="match status" value="1"/>
</dbReference>
<dbReference type="ExpressionAtlas" id="C0M0P9">
    <property type="expression patterns" value="baseline and differential"/>
</dbReference>
<dbReference type="EnsemblPlants" id="KRG90091">
    <property type="protein sequence ID" value="KRG90091"/>
    <property type="gene ID" value="GLYMA_20G066900"/>
</dbReference>
<reference evidence="11" key="4">
    <citation type="submission" date="2018-07" db="EMBL/GenBank/DDBJ databases">
        <title>WGS assembly of Glycine max.</title>
        <authorList>
            <person name="Schmutz J."/>
            <person name="Cannon S."/>
            <person name="Schlueter J."/>
            <person name="Ma J."/>
            <person name="Mitros T."/>
            <person name="Nelson W."/>
            <person name="Hyten D."/>
            <person name="Song Q."/>
            <person name="Thelen J."/>
            <person name="Cheng J."/>
            <person name="Xu D."/>
            <person name="Hellsten U."/>
            <person name="May G."/>
            <person name="Yu Y."/>
            <person name="Sakurai T."/>
            <person name="Umezawa T."/>
            <person name="Bhattacharyya M."/>
            <person name="Sandhu D."/>
            <person name="Valliyodan B."/>
            <person name="Lindquist E."/>
            <person name="Peto M."/>
            <person name="Grant D."/>
            <person name="Shu S."/>
            <person name="Goodstein D."/>
            <person name="Barry K."/>
            <person name="Futrell-Griggs M."/>
            <person name="Abernathy B."/>
            <person name="Du J."/>
            <person name="Tian Z."/>
            <person name="Zhu L."/>
            <person name="Gill N."/>
            <person name="Joshi T."/>
            <person name="Libault M."/>
            <person name="Sethuraman A."/>
            <person name="Zhang X."/>
            <person name="Shinozaki K."/>
            <person name="Nguyen H."/>
            <person name="Wing R."/>
            <person name="Cregan P."/>
            <person name="Specht J."/>
            <person name="Grimwood J."/>
            <person name="Rokhsar D."/>
            <person name="Stacey G."/>
            <person name="Shoemaker R."/>
            <person name="Jackson S."/>
        </authorList>
    </citation>
    <scope>NUCLEOTIDE SEQUENCE</scope>
    <source>
        <tissue evidence="11">Callus</tissue>
    </source>
</reference>
<dbReference type="Gene3D" id="3.10.20.90">
    <property type="entry name" value="Phosphatidylinositol 3-kinase Catalytic Subunit, Chain A, domain 1"/>
    <property type="match status" value="1"/>
</dbReference>
<dbReference type="InterPro" id="IPR000719">
    <property type="entry name" value="Prot_kinase_dom"/>
</dbReference>
<keyword evidence="2" id="KW-0723">Serine/threonine-protein kinase</keyword>
<keyword evidence="3" id="KW-0808">Transferase</keyword>
<organism evidence="10">
    <name type="scientific">Glycine max</name>
    <name type="common">Soybean</name>
    <name type="synonym">Glycine hispida</name>
    <dbReference type="NCBI Taxonomy" id="3847"/>
    <lineage>
        <taxon>Eukaryota</taxon>
        <taxon>Viridiplantae</taxon>
        <taxon>Streptophyta</taxon>
        <taxon>Embryophyta</taxon>
        <taxon>Tracheophyta</taxon>
        <taxon>Spermatophyta</taxon>
        <taxon>Magnoliopsida</taxon>
        <taxon>eudicotyledons</taxon>
        <taxon>Gunneridae</taxon>
        <taxon>Pentapetalae</taxon>
        <taxon>rosids</taxon>
        <taxon>fabids</taxon>
        <taxon>Fabales</taxon>
        <taxon>Fabaceae</taxon>
        <taxon>Papilionoideae</taxon>
        <taxon>50 kb inversion clade</taxon>
        <taxon>NPAAA clade</taxon>
        <taxon>indigoferoid/millettioid clade</taxon>
        <taxon>Phaseoleae</taxon>
        <taxon>Glycine</taxon>
        <taxon>Glycine subgen. Soja</taxon>
    </lineage>
</organism>
<dbReference type="KEGG" id="gmx:100272202"/>
<dbReference type="CDD" id="cd13983">
    <property type="entry name" value="STKc_WNK"/>
    <property type="match status" value="1"/>
</dbReference>
<keyword evidence="5 10" id="KW-0418">Kinase</keyword>
<dbReference type="GeneID" id="100272202"/>
<comment type="catalytic activity">
    <reaction evidence="7">
        <text>L-threonyl-[protein] + ATP = O-phospho-L-threonyl-[protein] + ADP + H(+)</text>
        <dbReference type="Rhea" id="RHEA:46608"/>
        <dbReference type="Rhea" id="RHEA-COMP:11060"/>
        <dbReference type="Rhea" id="RHEA-COMP:11605"/>
        <dbReference type="ChEBI" id="CHEBI:15378"/>
        <dbReference type="ChEBI" id="CHEBI:30013"/>
        <dbReference type="ChEBI" id="CHEBI:30616"/>
        <dbReference type="ChEBI" id="CHEBI:61977"/>
        <dbReference type="ChEBI" id="CHEBI:456216"/>
        <dbReference type="EC" id="2.7.11.1"/>
    </reaction>
</comment>
<evidence type="ECO:0000256" key="8">
    <source>
        <dbReference type="ARBA" id="ARBA00048679"/>
    </source>
</evidence>
<dbReference type="HOGENOM" id="CLU_000288_142_0_1"/>
<reference evidence="12" key="3">
    <citation type="submission" date="2018-02" db="UniProtKB">
        <authorList>
            <consortium name="EnsemblPlants"/>
        </authorList>
    </citation>
    <scope>IDENTIFICATION</scope>
    <source>
        <strain evidence="12">Williams 82</strain>
    </source>
</reference>
<dbReference type="OMA" id="PCHELIE"/>
<dbReference type="SMART" id="SM00220">
    <property type="entry name" value="S_TKc"/>
    <property type="match status" value="1"/>
</dbReference>
<evidence type="ECO:0000256" key="3">
    <source>
        <dbReference type="ARBA" id="ARBA00022679"/>
    </source>
</evidence>
<reference evidence="10" key="1">
    <citation type="submission" date="2009-02" db="EMBL/GenBank/DDBJ databases">
        <title>Molecular analysis of WNK gene family and evidence for their reponse to phosphate starvation in soybean.</title>
        <authorList>
            <person name="Wang Y."/>
            <person name="Yan X."/>
            <person name="Liao H."/>
        </authorList>
    </citation>
    <scope>NUCLEOTIDE SEQUENCE</scope>
    <source>
        <strain evidence="10">GmWNK8</strain>
    </source>
</reference>
<keyword evidence="13" id="KW-1185">Reference proteome</keyword>
<reference evidence="11 12" key="2">
    <citation type="journal article" date="2010" name="Nature">
        <title>Genome sequence of the palaeopolyploid soybean.</title>
        <authorList>
            <person name="Schmutz J."/>
            <person name="Cannon S.B."/>
            <person name="Schlueter J."/>
            <person name="Ma J."/>
            <person name="Mitros T."/>
            <person name="Nelson W."/>
            <person name="Hyten D.L."/>
            <person name="Song Q."/>
            <person name="Thelen J.J."/>
            <person name="Cheng J."/>
            <person name="Xu D."/>
            <person name="Hellsten U."/>
            <person name="May G.D."/>
            <person name="Yu Y."/>
            <person name="Sakurai T."/>
            <person name="Umezawa T."/>
            <person name="Bhattacharyya M.K."/>
            <person name="Sandhu D."/>
            <person name="Valliyodan B."/>
            <person name="Lindquist E."/>
            <person name="Peto M."/>
            <person name="Grant D."/>
            <person name="Shu S."/>
            <person name="Goodstein D."/>
            <person name="Barry K."/>
            <person name="Futrell-Griggs M."/>
            <person name="Abernathy B."/>
            <person name="Du J."/>
            <person name="Tian Z."/>
            <person name="Zhu L."/>
            <person name="Gill N."/>
            <person name="Joshi T."/>
            <person name="Libault M."/>
            <person name="Sethuraman A."/>
            <person name="Zhang X.-C."/>
            <person name="Shinozaki K."/>
            <person name="Nguyen H.T."/>
            <person name="Wing R.A."/>
            <person name="Cregan P."/>
            <person name="Specht J."/>
            <person name="Grimwood J."/>
            <person name="Rokhsar D."/>
            <person name="Stacey G."/>
            <person name="Shoemaker R.C."/>
            <person name="Jackson S.A."/>
        </authorList>
    </citation>
    <scope>NUCLEOTIDE SEQUENCE [LARGE SCALE GENOMIC DNA]</scope>
    <source>
        <strain evidence="12">cv. Williams 82</strain>
        <tissue evidence="11">Callus</tissue>
    </source>
</reference>
<name>C0M0P9_SOYBN</name>
<evidence type="ECO:0000256" key="7">
    <source>
        <dbReference type="ARBA" id="ARBA00047899"/>
    </source>
</evidence>
<dbReference type="SMR" id="C0M0P9"/>
<dbReference type="RefSeq" id="NP_001236020.1">
    <property type="nucleotide sequence ID" value="NM_001249091.1"/>
</dbReference>
<evidence type="ECO:0000313" key="12">
    <source>
        <dbReference type="EnsemblPlants" id="KRG90091"/>
    </source>
</evidence>
<dbReference type="AlphaFoldDB" id="C0M0P9"/>